<dbReference type="Pfam" id="PF07715">
    <property type="entry name" value="Plug"/>
    <property type="match status" value="1"/>
</dbReference>
<keyword evidence="3 11" id="KW-1134">Transmembrane beta strand</keyword>
<proteinExistence type="inferred from homology"/>
<comment type="similarity">
    <text evidence="11 12">Belongs to the TonB-dependent receptor family.</text>
</comment>
<keyword evidence="7" id="KW-0406">Ion transport</keyword>
<keyword evidence="4" id="KW-0410">Iron transport</keyword>
<keyword evidence="17" id="KW-1185">Reference proteome</keyword>
<dbReference type="Gene3D" id="2.40.170.20">
    <property type="entry name" value="TonB-dependent receptor, beta-barrel domain"/>
    <property type="match status" value="1"/>
</dbReference>
<dbReference type="InterPro" id="IPR000531">
    <property type="entry name" value="Beta-barrel_TonB"/>
</dbReference>
<evidence type="ECO:0000256" key="10">
    <source>
        <dbReference type="ARBA" id="ARBA00023237"/>
    </source>
</evidence>
<evidence type="ECO:0000256" key="7">
    <source>
        <dbReference type="ARBA" id="ARBA00023065"/>
    </source>
</evidence>
<evidence type="ECO:0000256" key="3">
    <source>
        <dbReference type="ARBA" id="ARBA00022452"/>
    </source>
</evidence>
<comment type="subcellular location">
    <subcellularLocation>
        <location evidence="1 11">Cell outer membrane</location>
        <topology evidence="1 11">Multi-pass membrane protein</topology>
    </subcellularLocation>
</comment>
<dbReference type="SUPFAM" id="SSF56935">
    <property type="entry name" value="Porins"/>
    <property type="match status" value="1"/>
</dbReference>
<evidence type="ECO:0000256" key="9">
    <source>
        <dbReference type="ARBA" id="ARBA00023136"/>
    </source>
</evidence>
<feature type="domain" description="TonB-dependent receptor-like beta-barrel" evidence="14">
    <location>
        <begin position="274"/>
        <end position="707"/>
    </location>
</feature>
<reference evidence="17" key="1">
    <citation type="journal article" date="2019" name="Int. J. Syst. Evol. Microbiol.">
        <title>The Global Catalogue of Microorganisms (GCM) 10K type strain sequencing project: providing services to taxonomists for standard genome sequencing and annotation.</title>
        <authorList>
            <consortium name="The Broad Institute Genomics Platform"/>
            <consortium name="The Broad Institute Genome Sequencing Center for Infectious Disease"/>
            <person name="Wu L."/>
            <person name="Ma J."/>
        </authorList>
    </citation>
    <scope>NUCLEOTIDE SEQUENCE [LARGE SCALE GENOMIC DNA]</scope>
    <source>
        <strain evidence="17">CGMCC 1.16275</strain>
    </source>
</reference>
<keyword evidence="6" id="KW-0408">Iron</keyword>
<evidence type="ECO:0000256" key="2">
    <source>
        <dbReference type="ARBA" id="ARBA00022448"/>
    </source>
</evidence>
<dbReference type="EMBL" id="JBHTCM010000009">
    <property type="protein sequence ID" value="MFC7333033.1"/>
    <property type="molecule type" value="Genomic_DNA"/>
</dbReference>
<comment type="caution">
    <text evidence="16">The sequence shown here is derived from an EMBL/GenBank/DDBJ whole genome shotgun (WGS) entry which is preliminary data.</text>
</comment>
<keyword evidence="10 11" id="KW-0998">Cell outer membrane</keyword>
<evidence type="ECO:0000259" key="14">
    <source>
        <dbReference type="Pfam" id="PF00593"/>
    </source>
</evidence>
<dbReference type="InterPro" id="IPR012910">
    <property type="entry name" value="Plug_dom"/>
</dbReference>
<dbReference type="Proteomes" id="UP001596456">
    <property type="component" value="Unassembled WGS sequence"/>
</dbReference>
<evidence type="ECO:0000256" key="11">
    <source>
        <dbReference type="PROSITE-ProRule" id="PRU01360"/>
    </source>
</evidence>
<dbReference type="Pfam" id="PF00593">
    <property type="entry name" value="TonB_dep_Rec_b-barrel"/>
    <property type="match status" value="1"/>
</dbReference>
<keyword evidence="2 11" id="KW-0813">Transport</keyword>
<evidence type="ECO:0000313" key="17">
    <source>
        <dbReference type="Proteomes" id="UP001596456"/>
    </source>
</evidence>
<evidence type="ECO:0000256" key="6">
    <source>
        <dbReference type="ARBA" id="ARBA00023004"/>
    </source>
</evidence>
<keyword evidence="16" id="KW-0675">Receptor</keyword>
<evidence type="ECO:0000256" key="12">
    <source>
        <dbReference type="RuleBase" id="RU003357"/>
    </source>
</evidence>
<evidence type="ECO:0000256" key="5">
    <source>
        <dbReference type="ARBA" id="ARBA00022692"/>
    </source>
</evidence>
<dbReference type="InterPro" id="IPR039426">
    <property type="entry name" value="TonB-dep_rcpt-like"/>
</dbReference>
<evidence type="ECO:0000259" key="15">
    <source>
        <dbReference type="Pfam" id="PF07715"/>
    </source>
</evidence>
<protein>
    <submittedName>
        <fullName evidence="16">TonB-dependent receptor</fullName>
    </submittedName>
</protein>
<dbReference type="PANTHER" id="PTHR32552">
    <property type="entry name" value="FERRICHROME IRON RECEPTOR-RELATED"/>
    <property type="match status" value="1"/>
</dbReference>
<dbReference type="InterPro" id="IPR036942">
    <property type="entry name" value="Beta-barrel_TonB_sf"/>
</dbReference>
<sequence length="741" mass="78799">MANQTSLRAACLAGAACLLLPAVAAAQDSGGDRGVLIEEIIVTATKRLESARDIAGSVSAVSGEQLEALGAQSFSDYIQRTPGVVFNDFQPGTSHVVIRGIATSAGNVQGQGTTGYYINEVPLTEPGWTIVIPDIDTFDVDRVEVLRGPQGSLFGSAAMGGAVNYVANKADASGMDAALEATLSRTRNADPSWAGKAMLNLPVVADKLAVRAVGSFRREAGFLDNVGIGEKGSSDIDVGGGRASVVWTPDELTEVSWLSLYQKTEADDAPYRNPALGDLTRSTALAEPHDTEVQVHSLRIDRDLGFATLTALGAYQKKEQGFVFDYTPYRGAYNADLGLNLTNPLYIKSGGDSTGKSAELRLASNDDGPFTWLVGGMYFETQKDLYEALGARGAAAAFDASPLYGPGAGAVIAPDGEIFNAFYTDLDGKEYALFGEASYAFTPELKLTAGGRLFKTEVSETATSAGFSVFPGGGSASVTETKEDGFSPKVSLSYTPTPDLMVYALYSEGFRFGTPNTQGLSAYPVPGGSRSDSLKNYEIGLRSTHLDGDLLLDATLFYVDWTDIQLRLQTPDSFNYATNGGAAEIKGIEFSGSWHATDNLDLQTSITYQEARLEEDLFILWYGTAPKGARLPGSADWSISNTAVYRFDAAYAPTLTLSHRYLSEGLSDLNSAVPGVTPNEQGDYNIFDARLGVDLGGTRATLFVTNITDERGVTRTVPEANGLSQGILRPRTFGLTLAWAM</sequence>
<feature type="chain" id="PRO_5046832750" evidence="13">
    <location>
        <begin position="27"/>
        <end position="741"/>
    </location>
</feature>
<keyword evidence="9 11" id="KW-0472">Membrane</keyword>
<evidence type="ECO:0000256" key="8">
    <source>
        <dbReference type="ARBA" id="ARBA00023077"/>
    </source>
</evidence>
<keyword evidence="13" id="KW-0732">Signal</keyword>
<feature type="signal peptide" evidence="13">
    <location>
        <begin position="1"/>
        <end position="26"/>
    </location>
</feature>
<dbReference type="PROSITE" id="PS52016">
    <property type="entry name" value="TONB_DEPENDENT_REC_3"/>
    <property type="match status" value="1"/>
</dbReference>
<evidence type="ECO:0000256" key="13">
    <source>
        <dbReference type="SAM" id="SignalP"/>
    </source>
</evidence>
<keyword evidence="5 11" id="KW-0812">Transmembrane</keyword>
<dbReference type="CDD" id="cd01347">
    <property type="entry name" value="ligand_gated_channel"/>
    <property type="match status" value="1"/>
</dbReference>
<accession>A0ABW2KST3</accession>
<evidence type="ECO:0000256" key="4">
    <source>
        <dbReference type="ARBA" id="ARBA00022496"/>
    </source>
</evidence>
<dbReference type="RefSeq" id="WP_377357852.1">
    <property type="nucleotide sequence ID" value="NZ_JBHTCM010000009.1"/>
</dbReference>
<organism evidence="16 17">
    <name type="scientific">Rhodocista pekingensis</name>
    <dbReference type="NCBI Taxonomy" id="201185"/>
    <lineage>
        <taxon>Bacteria</taxon>
        <taxon>Pseudomonadati</taxon>
        <taxon>Pseudomonadota</taxon>
        <taxon>Alphaproteobacteria</taxon>
        <taxon>Rhodospirillales</taxon>
        <taxon>Azospirillaceae</taxon>
        <taxon>Rhodocista</taxon>
    </lineage>
</organism>
<dbReference type="PANTHER" id="PTHR32552:SF81">
    <property type="entry name" value="TONB-DEPENDENT OUTER MEMBRANE RECEPTOR"/>
    <property type="match status" value="1"/>
</dbReference>
<evidence type="ECO:0000313" key="16">
    <source>
        <dbReference type="EMBL" id="MFC7333033.1"/>
    </source>
</evidence>
<name>A0ABW2KST3_9PROT</name>
<evidence type="ECO:0000256" key="1">
    <source>
        <dbReference type="ARBA" id="ARBA00004571"/>
    </source>
</evidence>
<feature type="domain" description="TonB-dependent receptor plug" evidence="15">
    <location>
        <begin position="51"/>
        <end position="162"/>
    </location>
</feature>
<gene>
    <name evidence="16" type="ORF">ACFQPS_07650</name>
</gene>
<keyword evidence="8 12" id="KW-0798">TonB box</keyword>